<accession>A0A4R4EBV8</accession>
<dbReference type="AlphaFoldDB" id="A0A4R4EBV8"/>
<dbReference type="PROSITE" id="PS00061">
    <property type="entry name" value="ADH_SHORT"/>
    <property type="match status" value="1"/>
</dbReference>
<gene>
    <name evidence="4" type="ORF">E0485_11960</name>
</gene>
<dbReference type="NCBIfam" id="NF005559">
    <property type="entry name" value="PRK07231.1"/>
    <property type="match status" value="1"/>
</dbReference>
<protein>
    <submittedName>
        <fullName evidence="4">SDR family oxidoreductase</fullName>
    </submittedName>
</protein>
<dbReference type="OrthoDB" id="9805904at2"/>
<evidence type="ECO:0000256" key="2">
    <source>
        <dbReference type="ARBA" id="ARBA00023002"/>
    </source>
</evidence>
<dbReference type="SUPFAM" id="SSF51735">
    <property type="entry name" value="NAD(P)-binding Rossmann-fold domains"/>
    <property type="match status" value="1"/>
</dbReference>
<dbReference type="NCBIfam" id="NF009466">
    <property type="entry name" value="PRK12826.1-2"/>
    <property type="match status" value="1"/>
</dbReference>
<dbReference type="PRINTS" id="PR00080">
    <property type="entry name" value="SDRFAMILY"/>
</dbReference>
<dbReference type="InterPro" id="IPR036291">
    <property type="entry name" value="NAD(P)-bd_dom_sf"/>
</dbReference>
<dbReference type="InterPro" id="IPR002347">
    <property type="entry name" value="SDR_fam"/>
</dbReference>
<reference evidence="4 5" key="1">
    <citation type="submission" date="2019-03" db="EMBL/GenBank/DDBJ databases">
        <authorList>
            <person name="Kim M.K.M."/>
        </authorList>
    </citation>
    <scope>NUCLEOTIDE SEQUENCE [LARGE SCALE GENOMIC DNA]</scope>
    <source>
        <strain evidence="4 5">18JY21-1</strain>
    </source>
</reference>
<dbReference type="PANTHER" id="PTHR42879:SF2">
    <property type="entry name" value="3-OXOACYL-[ACYL-CARRIER-PROTEIN] REDUCTASE FABG"/>
    <property type="match status" value="1"/>
</dbReference>
<dbReference type="InterPro" id="IPR020904">
    <property type="entry name" value="Sc_DH/Rdtase_CS"/>
</dbReference>
<dbReference type="Proteomes" id="UP000295418">
    <property type="component" value="Unassembled WGS sequence"/>
</dbReference>
<dbReference type="GO" id="GO:0032787">
    <property type="term" value="P:monocarboxylic acid metabolic process"/>
    <property type="evidence" value="ECO:0007669"/>
    <property type="project" value="UniProtKB-ARBA"/>
</dbReference>
<evidence type="ECO:0000256" key="1">
    <source>
        <dbReference type="ARBA" id="ARBA00006484"/>
    </source>
</evidence>
<evidence type="ECO:0000313" key="5">
    <source>
        <dbReference type="Proteomes" id="UP000295418"/>
    </source>
</evidence>
<comment type="caution">
    <text evidence="4">The sequence shown here is derived from an EMBL/GenBank/DDBJ whole genome shotgun (WGS) entry which is preliminary data.</text>
</comment>
<dbReference type="Pfam" id="PF13561">
    <property type="entry name" value="adh_short_C2"/>
    <property type="match status" value="1"/>
</dbReference>
<comment type="similarity">
    <text evidence="1">Belongs to the short-chain dehydrogenases/reductases (SDR) family.</text>
</comment>
<feature type="domain" description="Ketoreductase" evidence="3">
    <location>
        <begin position="6"/>
        <end position="182"/>
    </location>
</feature>
<keyword evidence="5" id="KW-1185">Reference proteome</keyword>
<dbReference type="PANTHER" id="PTHR42879">
    <property type="entry name" value="3-OXOACYL-(ACYL-CARRIER-PROTEIN) REDUCTASE"/>
    <property type="match status" value="1"/>
</dbReference>
<dbReference type="RefSeq" id="WP_132418270.1">
    <property type="nucleotide sequence ID" value="NZ_SKFG01000010.1"/>
</dbReference>
<dbReference type="InterPro" id="IPR050259">
    <property type="entry name" value="SDR"/>
</dbReference>
<dbReference type="Gene3D" id="3.40.50.720">
    <property type="entry name" value="NAD(P)-binding Rossmann-like Domain"/>
    <property type="match status" value="1"/>
</dbReference>
<dbReference type="GO" id="GO:0016491">
    <property type="term" value="F:oxidoreductase activity"/>
    <property type="evidence" value="ECO:0007669"/>
    <property type="project" value="UniProtKB-KW"/>
</dbReference>
<keyword evidence="2" id="KW-0560">Oxidoreductase</keyword>
<proteinExistence type="inferred from homology"/>
<dbReference type="SMART" id="SM00822">
    <property type="entry name" value="PKS_KR"/>
    <property type="match status" value="1"/>
</dbReference>
<dbReference type="EMBL" id="SKFG01000010">
    <property type="protein sequence ID" value="TCZ77169.1"/>
    <property type="molecule type" value="Genomic_DNA"/>
</dbReference>
<name>A0A4R4EBV8_9BACL</name>
<evidence type="ECO:0000313" key="4">
    <source>
        <dbReference type="EMBL" id="TCZ77169.1"/>
    </source>
</evidence>
<dbReference type="PRINTS" id="PR00081">
    <property type="entry name" value="GDHRDH"/>
</dbReference>
<organism evidence="4 5">
    <name type="scientific">Paenibacillus albiflavus</name>
    <dbReference type="NCBI Taxonomy" id="2545760"/>
    <lineage>
        <taxon>Bacteria</taxon>
        <taxon>Bacillati</taxon>
        <taxon>Bacillota</taxon>
        <taxon>Bacilli</taxon>
        <taxon>Bacillales</taxon>
        <taxon>Paenibacillaceae</taxon>
        <taxon>Paenibacillus</taxon>
    </lineage>
</organism>
<dbReference type="FunFam" id="3.40.50.720:FF:000173">
    <property type="entry name" value="3-oxoacyl-[acyl-carrier protein] reductase"/>
    <property type="match status" value="1"/>
</dbReference>
<dbReference type="InterPro" id="IPR057326">
    <property type="entry name" value="KR_dom"/>
</dbReference>
<evidence type="ECO:0000259" key="3">
    <source>
        <dbReference type="SMART" id="SM00822"/>
    </source>
</evidence>
<sequence>MDFTNKIVLVTGGSRGIGEAIVQEFYKAGAEVIFTYCNGEKLAREVEQKYPGSKSYQMNLEDLYDIEKVYEQILADYDRIDILINNAGVTRDGYAMLMSENSWDTVIDTNLKGTFWLTKKMLLHMLQNRMGVIINMSSVAGLIGVAGQANYSASKAALIALTKTLSKELAGKGIRVNAIAPGYVKTDMVEKIPEKMKLQYEESIAMKRFAEPSEIASVALFLASDGASYINGETIVVDGGLR</sequence>